<dbReference type="Proteomes" id="UP000314294">
    <property type="component" value="Unassembled WGS sequence"/>
</dbReference>
<organism evidence="2 3">
    <name type="scientific">Liparis tanakae</name>
    <name type="common">Tanaka's snailfish</name>
    <dbReference type="NCBI Taxonomy" id="230148"/>
    <lineage>
        <taxon>Eukaryota</taxon>
        <taxon>Metazoa</taxon>
        <taxon>Chordata</taxon>
        <taxon>Craniata</taxon>
        <taxon>Vertebrata</taxon>
        <taxon>Euteleostomi</taxon>
        <taxon>Actinopterygii</taxon>
        <taxon>Neopterygii</taxon>
        <taxon>Teleostei</taxon>
        <taxon>Neoteleostei</taxon>
        <taxon>Acanthomorphata</taxon>
        <taxon>Eupercaria</taxon>
        <taxon>Perciformes</taxon>
        <taxon>Cottioidei</taxon>
        <taxon>Cottales</taxon>
        <taxon>Liparidae</taxon>
        <taxon>Liparis</taxon>
    </lineage>
</organism>
<dbReference type="EMBL" id="SRLO01000078">
    <property type="protein sequence ID" value="TNN77929.1"/>
    <property type="molecule type" value="Genomic_DNA"/>
</dbReference>
<evidence type="ECO:0000313" key="2">
    <source>
        <dbReference type="EMBL" id="TNN77929.1"/>
    </source>
</evidence>
<name>A0A4Z2IIX9_9TELE</name>
<protein>
    <submittedName>
        <fullName evidence="2">Uncharacterized protein</fullName>
    </submittedName>
</protein>
<proteinExistence type="predicted"/>
<keyword evidence="3" id="KW-1185">Reference proteome</keyword>
<dbReference type="AlphaFoldDB" id="A0A4Z2IIX9"/>
<comment type="caution">
    <text evidence="2">The sequence shown here is derived from an EMBL/GenBank/DDBJ whole genome shotgun (WGS) entry which is preliminary data.</text>
</comment>
<accession>A0A4Z2IIX9</accession>
<reference evidence="2 3" key="1">
    <citation type="submission" date="2019-03" db="EMBL/GenBank/DDBJ databases">
        <title>First draft genome of Liparis tanakae, snailfish: a comprehensive survey of snailfish specific genes.</title>
        <authorList>
            <person name="Kim W."/>
            <person name="Song I."/>
            <person name="Jeong J.-H."/>
            <person name="Kim D."/>
            <person name="Kim S."/>
            <person name="Ryu S."/>
            <person name="Song J.Y."/>
            <person name="Lee S.K."/>
        </authorList>
    </citation>
    <scope>NUCLEOTIDE SEQUENCE [LARGE SCALE GENOMIC DNA]</scope>
    <source>
        <tissue evidence="2">Muscle</tissue>
    </source>
</reference>
<evidence type="ECO:0000313" key="3">
    <source>
        <dbReference type="Proteomes" id="UP000314294"/>
    </source>
</evidence>
<evidence type="ECO:0000256" key="1">
    <source>
        <dbReference type="SAM" id="MobiDB-lite"/>
    </source>
</evidence>
<feature type="region of interest" description="Disordered" evidence="1">
    <location>
        <begin position="37"/>
        <end position="56"/>
    </location>
</feature>
<gene>
    <name evidence="2" type="ORF">EYF80_011852</name>
</gene>
<sequence length="175" mass="20026">MERWMEATLKRDKREKEQRAQEWLSSSVNILIYEQRPAQAHPIPPTPPTQSERATDGVGVEERWEEWDCRDQRWGPTNIVLSQGTRETVSRLTDKQHRANRANYNSPVSALRFLHKLDMVADLQREVSAFTRLIGGGGGRGGERGGEREAAGDHCLLSSRLYSRKGDEGEEERNR</sequence>